<dbReference type="Proteomes" id="UP000244722">
    <property type="component" value="Unassembled WGS sequence"/>
</dbReference>
<organism evidence="2 3">
    <name type="scientific">Tuber borchii</name>
    <name type="common">White truffle</name>
    <dbReference type="NCBI Taxonomy" id="42251"/>
    <lineage>
        <taxon>Eukaryota</taxon>
        <taxon>Fungi</taxon>
        <taxon>Dikarya</taxon>
        <taxon>Ascomycota</taxon>
        <taxon>Pezizomycotina</taxon>
        <taxon>Pezizomycetes</taxon>
        <taxon>Pezizales</taxon>
        <taxon>Tuberaceae</taxon>
        <taxon>Tuber</taxon>
    </lineage>
</organism>
<name>A0A2T6ZBK8_TUBBO</name>
<proteinExistence type="predicted"/>
<feature type="signal peptide" evidence="1">
    <location>
        <begin position="1"/>
        <end position="19"/>
    </location>
</feature>
<evidence type="ECO:0000256" key="1">
    <source>
        <dbReference type="SAM" id="SignalP"/>
    </source>
</evidence>
<protein>
    <recommendedName>
        <fullName evidence="4">Ubiquitin 3 binding protein But2 C-terminal domain-containing protein</fullName>
    </recommendedName>
</protein>
<dbReference type="AlphaFoldDB" id="A0A2T6ZBK8"/>
<dbReference type="OrthoDB" id="5388638at2759"/>
<evidence type="ECO:0000313" key="3">
    <source>
        <dbReference type="Proteomes" id="UP000244722"/>
    </source>
</evidence>
<keyword evidence="3" id="KW-1185">Reference proteome</keyword>
<reference evidence="2 3" key="1">
    <citation type="submission" date="2017-04" db="EMBL/GenBank/DDBJ databases">
        <title>Draft genome sequence of Tuber borchii Vittad., a whitish edible truffle.</title>
        <authorList>
            <consortium name="DOE Joint Genome Institute"/>
            <person name="Murat C."/>
            <person name="Kuo A."/>
            <person name="Barry K.W."/>
            <person name="Clum A."/>
            <person name="Dockter R.B."/>
            <person name="Fauchery L."/>
            <person name="Iotti M."/>
            <person name="Kohler A."/>
            <person name="Labutti K."/>
            <person name="Lindquist E.A."/>
            <person name="Lipzen A."/>
            <person name="Ohm R.A."/>
            <person name="Wang M."/>
            <person name="Grigoriev I.V."/>
            <person name="Zambonelli A."/>
            <person name="Martin F.M."/>
        </authorList>
    </citation>
    <scope>NUCLEOTIDE SEQUENCE [LARGE SCALE GENOMIC DNA]</scope>
    <source>
        <strain evidence="2 3">Tbo3840</strain>
    </source>
</reference>
<keyword evidence="1" id="KW-0732">Signal</keyword>
<accession>A0A2T6ZBK8</accession>
<feature type="chain" id="PRO_5015481051" description="Ubiquitin 3 binding protein But2 C-terminal domain-containing protein" evidence="1">
    <location>
        <begin position="20"/>
        <end position="237"/>
    </location>
</feature>
<sequence length="237" mass="26398">MRVALATCAILATAALSWASSAEVVEQQQHVLYLYSEPQTGHEDYQHLMPTILVPIKESHRHHPFTSATSGRVYFSGDKSTKDEERMLVSFRVPPDESVGRCFLSFFHKLGYSGGAGEEEGDGVEAGIRGRGQMYAYKLREEIFIGKTTYHGRPRRESDGVVFGISVPLEGGYADVSDQGVQCAPGETITFEIVPDREIGMVDVCWNQEAEEEDEHFVESGIGLRVISEEWFCPEDN</sequence>
<gene>
    <name evidence="2" type="ORF">B9Z19DRAFT_1096425</name>
</gene>
<evidence type="ECO:0008006" key="4">
    <source>
        <dbReference type="Google" id="ProtNLM"/>
    </source>
</evidence>
<dbReference type="EMBL" id="NESQ01000452">
    <property type="protein sequence ID" value="PUU72863.1"/>
    <property type="molecule type" value="Genomic_DNA"/>
</dbReference>
<comment type="caution">
    <text evidence="2">The sequence shown here is derived from an EMBL/GenBank/DDBJ whole genome shotgun (WGS) entry which is preliminary data.</text>
</comment>
<evidence type="ECO:0000313" key="2">
    <source>
        <dbReference type="EMBL" id="PUU72863.1"/>
    </source>
</evidence>